<gene>
    <name evidence="7" type="ORF">BST99_11490</name>
</gene>
<evidence type="ECO:0000256" key="4">
    <source>
        <dbReference type="ARBA" id="ARBA00022989"/>
    </source>
</evidence>
<evidence type="ECO:0000256" key="6">
    <source>
        <dbReference type="SAM" id="Phobius"/>
    </source>
</evidence>
<feature type="transmembrane region" description="Helical" evidence="6">
    <location>
        <begin position="39"/>
        <end position="59"/>
    </location>
</feature>
<dbReference type="GO" id="GO:0015171">
    <property type="term" value="F:amino acid transmembrane transporter activity"/>
    <property type="evidence" value="ECO:0007669"/>
    <property type="project" value="TreeGrafter"/>
</dbReference>
<proteinExistence type="predicted"/>
<dbReference type="OrthoDB" id="679767at2"/>
<keyword evidence="2" id="KW-1003">Cell membrane</keyword>
<accession>A0A2S7T8K2</accession>
<evidence type="ECO:0000256" key="3">
    <source>
        <dbReference type="ARBA" id="ARBA00022692"/>
    </source>
</evidence>
<dbReference type="PANTHER" id="PTHR30086:SF20">
    <property type="entry name" value="ARGININE EXPORTER PROTEIN ARGO-RELATED"/>
    <property type="match status" value="1"/>
</dbReference>
<dbReference type="Pfam" id="PF01810">
    <property type="entry name" value="LysE"/>
    <property type="match status" value="1"/>
</dbReference>
<feature type="transmembrane region" description="Helical" evidence="6">
    <location>
        <begin position="186"/>
        <end position="203"/>
    </location>
</feature>
<dbReference type="Proteomes" id="UP000239366">
    <property type="component" value="Unassembled WGS sequence"/>
</dbReference>
<feature type="transmembrane region" description="Helical" evidence="6">
    <location>
        <begin position="6"/>
        <end position="27"/>
    </location>
</feature>
<keyword evidence="4 6" id="KW-1133">Transmembrane helix</keyword>
<keyword evidence="3 6" id="KW-0812">Transmembrane</keyword>
<evidence type="ECO:0000256" key="2">
    <source>
        <dbReference type="ARBA" id="ARBA00022475"/>
    </source>
</evidence>
<evidence type="ECO:0000313" key="7">
    <source>
        <dbReference type="EMBL" id="PQJ16260.1"/>
    </source>
</evidence>
<comment type="caution">
    <text evidence="7">The sequence shown here is derived from an EMBL/GenBank/DDBJ whole genome shotgun (WGS) entry which is preliminary data.</text>
</comment>
<keyword evidence="5 6" id="KW-0472">Membrane</keyword>
<protein>
    <submittedName>
        <fullName evidence="7">Lysine transporter LysE</fullName>
    </submittedName>
</protein>
<dbReference type="InterPro" id="IPR001123">
    <property type="entry name" value="LeuE-type"/>
</dbReference>
<dbReference type="GO" id="GO:0005886">
    <property type="term" value="C:plasma membrane"/>
    <property type="evidence" value="ECO:0007669"/>
    <property type="project" value="UniProtKB-SubCell"/>
</dbReference>
<dbReference type="PANTHER" id="PTHR30086">
    <property type="entry name" value="ARGININE EXPORTER PROTEIN ARGO"/>
    <property type="match status" value="1"/>
</dbReference>
<sequence length="221" mass="24793">MWEILKAAIPLGFVLAFIPGAAFFVLLETSASRGYRAAISFDLGVVFADIIFILIAYFSSYQLLENLSNQPGLYVFGGMILLVYGVILFLNKETAKEKYKVFAESYVGLFVKGFLLNFINVGVLVFWLGVLLWIGPALNNDGGRIFMFFLFIILSYFSLDLVKIAAAKQLKRYLTKNRIVLLRKGLGVLLVVCGTVLITQGFLPKDKLHRFEKEAPVQIDK</sequence>
<evidence type="ECO:0000313" key="8">
    <source>
        <dbReference type="Proteomes" id="UP000239366"/>
    </source>
</evidence>
<keyword evidence="8" id="KW-1185">Reference proteome</keyword>
<reference evidence="8" key="1">
    <citation type="submission" date="2016-11" db="EMBL/GenBank/DDBJ databases">
        <title>Trade-off between light-utilization and light-protection in marine flavobacteria.</title>
        <authorList>
            <person name="Kumagai Y."/>
            <person name="Yoshizawa S."/>
            <person name="Kogure K."/>
        </authorList>
    </citation>
    <scope>NUCLEOTIDE SEQUENCE [LARGE SCALE GENOMIC DNA]</scope>
    <source>
        <strain evidence="8">SG-18</strain>
    </source>
</reference>
<comment type="subcellular location">
    <subcellularLocation>
        <location evidence="1">Cell membrane</location>
        <topology evidence="1">Multi-pass membrane protein</topology>
    </subcellularLocation>
</comment>
<dbReference type="RefSeq" id="WP_105001934.1">
    <property type="nucleotide sequence ID" value="NZ_MQVX01000001.1"/>
</dbReference>
<dbReference type="AlphaFoldDB" id="A0A2S7T8K2"/>
<organism evidence="7 8">
    <name type="scientific">Aureicoccus marinus</name>
    <dbReference type="NCBI Taxonomy" id="754435"/>
    <lineage>
        <taxon>Bacteria</taxon>
        <taxon>Pseudomonadati</taxon>
        <taxon>Bacteroidota</taxon>
        <taxon>Flavobacteriia</taxon>
        <taxon>Flavobacteriales</taxon>
        <taxon>Flavobacteriaceae</taxon>
        <taxon>Aureicoccus</taxon>
    </lineage>
</organism>
<evidence type="ECO:0000256" key="5">
    <source>
        <dbReference type="ARBA" id="ARBA00023136"/>
    </source>
</evidence>
<dbReference type="EMBL" id="MQVX01000001">
    <property type="protein sequence ID" value="PQJ16260.1"/>
    <property type="molecule type" value="Genomic_DNA"/>
</dbReference>
<feature type="transmembrane region" description="Helical" evidence="6">
    <location>
        <begin position="146"/>
        <end position="166"/>
    </location>
</feature>
<evidence type="ECO:0000256" key="1">
    <source>
        <dbReference type="ARBA" id="ARBA00004651"/>
    </source>
</evidence>
<feature type="transmembrane region" description="Helical" evidence="6">
    <location>
        <begin position="71"/>
        <end position="90"/>
    </location>
</feature>
<feature type="transmembrane region" description="Helical" evidence="6">
    <location>
        <begin position="110"/>
        <end position="134"/>
    </location>
</feature>
<name>A0A2S7T8K2_9FLAO</name>